<dbReference type="GO" id="GO:0005634">
    <property type="term" value="C:nucleus"/>
    <property type="evidence" value="ECO:0007669"/>
    <property type="project" value="UniProtKB-SubCell"/>
</dbReference>
<dbReference type="EMBL" id="CAOJ01018123">
    <property type="protein sequence ID" value="CCO38016.1"/>
    <property type="molecule type" value="Genomic_DNA"/>
</dbReference>
<dbReference type="InterPro" id="IPR012337">
    <property type="entry name" value="RNaseH-like_sf"/>
</dbReference>
<comment type="subcellular location">
    <subcellularLocation>
        <location evidence="1">Nucleus</location>
    </subcellularLocation>
</comment>
<gene>
    <name evidence="6" type="ORF">BN14_12178</name>
</gene>
<dbReference type="PANTHER" id="PTHR46481">
    <property type="entry name" value="ZINC FINGER BED DOMAIN-CONTAINING PROTEIN 4"/>
    <property type="match status" value="1"/>
</dbReference>
<sequence length="335" mass="38198">MADTCNIHLSASDLACARQIVPKVSGLVRRVNDSPTLENAFLEFIDKDPELKGDMRSLERYVATRWNTILATFDSYSHFKNAVQWLTDHPRSKLRRWALNETQWEILEQLKLVLQIFKEPTDRMSQAGVPLVSEVIPELLTVQARLYDVRDDTLHQGLDPTVRVAAQASLLVFDKYMKFAIEESDVYTIAIVICPHRKLKWFADRNFEMDPLRSRVVLRYEELYPFGSRQDSPPPVQQEYWSTGNIFTQRHSSSSVPPVPASADTIQAYLDAPVVPPEVLAQHGGVIGYWNNELSRRPRLARMALDYLTAPAPNVRENVPGAYGCWFVVWNSAPA</sequence>
<evidence type="ECO:0000256" key="3">
    <source>
        <dbReference type="ARBA" id="ARBA00022771"/>
    </source>
</evidence>
<dbReference type="InterPro" id="IPR052035">
    <property type="entry name" value="ZnF_BED_domain_contain"/>
</dbReference>
<keyword evidence="3" id="KW-0863">Zinc-finger</keyword>
<evidence type="ECO:0000256" key="5">
    <source>
        <dbReference type="ARBA" id="ARBA00023242"/>
    </source>
</evidence>
<evidence type="ECO:0000313" key="6">
    <source>
        <dbReference type="EMBL" id="CCO38016.1"/>
    </source>
</evidence>
<dbReference type="HOGENOM" id="CLU_829445_0_0_1"/>
<evidence type="ECO:0000256" key="4">
    <source>
        <dbReference type="ARBA" id="ARBA00022833"/>
    </source>
</evidence>
<dbReference type="Proteomes" id="UP000012065">
    <property type="component" value="Unassembled WGS sequence"/>
</dbReference>
<reference evidence="6 7" key="1">
    <citation type="journal article" date="2013" name="J. Biotechnol.">
        <title>Establishment and interpretation of the genome sequence of the phytopathogenic fungus Rhizoctonia solani AG1-IB isolate 7/3/14.</title>
        <authorList>
            <person name="Wibberg D.W."/>
            <person name="Jelonek L.J."/>
            <person name="Rupp O.R."/>
            <person name="Hennig M.H."/>
            <person name="Eikmeyer F.E."/>
            <person name="Goesmann A.G."/>
            <person name="Hartmann A.H."/>
            <person name="Borriss R.B."/>
            <person name="Grosch R.G."/>
            <person name="Puehler A.P."/>
            <person name="Schlueter A.S."/>
        </authorList>
    </citation>
    <scope>NUCLEOTIDE SEQUENCE [LARGE SCALE GENOMIC DNA]</scope>
    <source>
        <strain evidence="7">AG1-IB / isolate 7/3/14</strain>
    </source>
</reference>
<dbReference type="SUPFAM" id="SSF53098">
    <property type="entry name" value="Ribonuclease H-like"/>
    <property type="match status" value="1"/>
</dbReference>
<dbReference type="GO" id="GO:0008270">
    <property type="term" value="F:zinc ion binding"/>
    <property type="evidence" value="ECO:0007669"/>
    <property type="project" value="UniProtKB-KW"/>
</dbReference>
<dbReference type="AlphaFoldDB" id="M5CF00"/>
<dbReference type="PANTHER" id="PTHR46481:SF10">
    <property type="entry name" value="ZINC FINGER BED DOMAIN-CONTAINING PROTEIN 39"/>
    <property type="match status" value="1"/>
</dbReference>
<evidence type="ECO:0000256" key="1">
    <source>
        <dbReference type="ARBA" id="ARBA00004123"/>
    </source>
</evidence>
<proteinExistence type="predicted"/>
<accession>M5CF00</accession>
<keyword evidence="4" id="KW-0862">Zinc</keyword>
<comment type="caution">
    <text evidence="6">The sequence shown here is derived from an EMBL/GenBank/DDBJ whole genome shotgun (WGS) entry which is preliminary data.</text>
</comment>
<evidence type="ECO:0000256" key="2">
    <source>
        <dbReference type="ARBA" id="ARBA00022723"/>
    </source>
</evidence>
<keyword evidence="5" id="KW-0539">Nucleus</keyword>
<organism evidence="6 7">
    <name type="scientific">Thanatephorus cucumeris (strain AG1-IB / isolate 7/3/14)</name>
    <name type="common">Lettuce bottom rot fungus</name>
    <name type="synonym">Rhizoctonia solani</name>
    <dbReference type="NCBI Taxonomy" id="1108050"/>
    <lineage>
        <taxon>Eukaryota</taxon>
        <taxon>Fungi</taxon>
        <taxon>Dikarya</taxon>
        <taxon>Basidiomycota</taxon>
        <taxon>Agaricomycotina</taxon>
        <taxon>Agaricomycetes</taxon>
        <taxon>Cantharellales</taxon>
        <taxon>Ceratobasidiaceae</taxon>
        <taxon>Rhizoctonia</taxon>
        <taxon>Rhizoctonia solani AG-1</taxon>
    </lineage>
</organism>
<protein>
    <submittedName>
        <fullName evidence="6">Uncharacterized protein</fullName>
    </submittedName>
</protein>
<keyword evidence="2" id="KW-0479">Metal-binding</keyword>
<evidence type="ECO:0000313" key="7">
    <source>
        <dbReference type="Proteomes" id="UP000012065"/>
    </source>
</evidence>
<name>M5CF00_THACB</name>